<dbReference type="Proteomes" id="UP001057402">
    <property type="component" value="Chromosome 8"/>
</dbReference>
<accession>A0ACB9N437</accession>
<keyword evidence="2" id="KW-1185">Reference proteome</keyword>
<comment type="caution">
    <text evidence="1">The sequence shown here is derived from an EMBL/GenBank/DDBJ whole genome shotgun (WGS) entry which is preliminary data.</text>
</comment>
<dbReference type="EMBL" id="CM042887">
    <property type="protein sequence ID" value="KAI4330945.1"/>
    <property type="molecule type" value="Genomic_DNA"/>
</dbReference>
<gene>
    <name evidence="1" type="ORF">MLD38_029181</name>
</gene>
<evidence type="ECO:0000313" key="2">
    <source>
        <dbReference type="Proteomes" id="UP001057402"/>
    </source>
</evidence>
<organism evidence="1 2">
    <name type="scientific">Melastoma candidum</name>
    <dbReference type="NCBI Taxonomy" id="119954"/>
    <lineage>
        <taxon>Eukaryota</taxon>
        <taxon>Viridiplantae</taxon>
        <taxon>Streptophyta</taxon>
        <taxon>Embryophyta</taxon>
        <taxon>Tracheophyta</taxon>
        <taxon>Spermatophyta</taxon>
        <taxon>Magnoliopsida</taxon>
        <taxon>eudicotyledons</taxon>
        <taxon>Gunneridae</taxon>
        <taxon>Pentapetalae</taxon>
        <taxon>rosids</taxon>
        <taxon>malvids</taxon>
        <taxon>Myrtales</taxon>
        <taxon>Melastomataceae</taxon>
        <taxon>Melastomatoideae</taxon>
        <taxon>Melastomateae</taxon>
        <taxon>Melastoma</taxon>
    </lineage>
</organism>
<proteinExistence type="predicted"/>
<reference evidence="2" key="1">
    <citation type="journal article" date="2023" name="Front. Plant Sci.">
        <title>Chromosomal-level genome assembly of Melastoma candidum provides insights into trichome evolution.</title>
        <authorList>
            <person name="Zhong Y."/>
            <person name="Wu W."/>
            <person name="Sun C."/>
            <person name="Zou P."/>
            <person name="Liu Y."/>
            <person name="Dai S."/>
            <person name="Zhou R."/>
        </authorList>
    </citation>
    <scope>NUCLEOTIDE SEQUENCE [LARGE SCALE GENOMIC DNA]</scope>
</reference>
<sequence length="77" mass="9085">MDYYTFITAAVQNRWNLWNVRGFMILSLCMQLILFILSIAAPLRQKTSNRFVIFLVWSSYLGGLVRVVRIQADLELW</sequence>
<evidence type="ECO:0000313" key="1">
    <source>
        <dbReference type="EMBL" id="KAI4330945.1"/>
    </source>
</evidence>
<name>A0ACB9N437_9MYRT</name>
<protein>
    <submittedName>
        <fullName evidence="1">Uncharacterized protein</fullName>
    </submittedName>
</protein>